<dbReference type="Proteomes" id="UP000325315">
    <property type="component" value="Unassembled WGS sequence"/>
</dbReference>
<keyword evidence="2" id="KW-1185">Reference proteome</keyword>
<reference evidence="2" key="1">
    <citation type="journal article" date="2019" name="Plant Biotechnol. J.">
        <title>Genome sequencing of the Australian wild diploid species Gossypium australe highlights disease resistance and delayed gland morphogenesis.</title>
        <authorList>
            <person name="Cai Y."/>
            <person name="Cai X."/>
            <person name="Wang Q."/>
            <person name="Wang P."/>
            <person name="Zhang Y."/>
            <person name="Cai C."/>
            <person name="Xu Y."/>
            <person name="Wang K."/>
            <person name="Zhou Z."/>
            <person name="Wang C."/>
            <person name="Geng S."/>
            <person name="Li B."/>
            <person name="Dong Q."/>
            <person name="Hou Y."/>
            <person name="Wang H."/>
            <person name="Ai P."/>
            <person name="Liu Z."/>
            <person name="Yi F."/>
            <person name="Sun M."/>
            <person name="An G."/>
            <person name="Cheng J."/>
            <person name="Zhang Y."/>
            <person name="Shi Q."/>
            <person name="Xie Y."/>
            <person name="Shi X."/>
            <person name="Chang Y."/>
            <person name="Huang F."/>
            <person name="Chen Y."/>
            <person name="Hong S."/>
            <person name="Mi L."/>
            <person name="Sun Q."/>
            <person name="Zhang L."/>
            <person name="Zhou B."/>
            <person name="Peng R."/>
            <person name="Zhang X."/>
            <person name="Liu F."/>
        </authorList>
    </citation>
    <scope>NUCLEOTIDE SEQUENCE [LARGE SCALE GENOMIC DNA]</scope>
    <source>
        <strain evidence="2">cv. PA1801</strain>
    </source>
</reference>
<evidence type="ECO:0000313" key="2">
    <source>
        <dbReference type="Proteomes" id="UP000325315"/>
    </source>
</evidence>
<accession>A0A5B6WIC9</accession>
<gene>
    <name evidence="1" type="ORF">EPI10_022003</name>
</gene>
<dbReference type="EMBL" id="SMMG02000003">
    <property type="protein sequence ID" value="KAA3481651.1"/>
    <property type="molecule type" value="Genomic_DNA"/>
</dbReference>
<proteinExistence type="predicted"/>
<organism evidence="1 2">
    <name type="scientific">Gossypium australe</name>
    <dbReference type="NCBI Taxonomy" id="47621"/>
    <lineage>
        <taxon>Eukaryota</taxon>
        <taxon>Viridiplantae</taxon>
        <taxon>Streptophyta</taxon>
        <taxon>Embryophyta</taxon>
        <taxon>Tracheophyta</taxon>
        <taxon>Spermatophyta</taxon>
        <taxon>Magnoliopsida</taxon>
        <taxon>eudicotyledons</taxon>
        <taxon>Gunneridae</taxon>
        <taxon>Pentapetalae</taxon>
        <taxon>rosids</taxon>
        <taxon>malvids</taxon>
        <taxon>Malvales</taxon>
        <taxon>Malvaceae</taxon>
        <taxon>Malvoideae</taxon>
        <taxon>Gossypium</taxon>
    </lineage>
</organism>
<dbReference type="AlphaFoldDB" id="A0A5B6WIC9"/>
<name>A0A5B6WIC9_9ROSI</name>
<evidence type="ECO:0000313" key="1">
    <source>
        <dbReference type="EMBL" id="KAA3481651.1"/>
    </source>
</evidence>
<protein>
    <submittedName>
        <fullName evidence="1">Ubiquitin-like protein 5</fullName>
    </submittedName>
</protein>
<sequence>MIEVVLNDRLEKKVRVKRIDDDTIGDLKSWWRLKPVPEQTRFESRNVRHIETTMKTTRASKRQRKELMLCNNHCNNHSNKCSRQCRESIPRQQLE</sequence>
<comment type="caution">
    <text evidence="1">The sequence shown here is derived from an EMBL/GenBank/DDBJ whole genome shotgun (WGS) entry which is preliminary data.</text>
</comment>